<evidence type="ECO:0000256" key="1">
    <source>
        <dbReference type="PROSITE-ProRule" id="PRU00221"/>
    </source>
</evidence>
<evidence type="ECO:0000313" key="5">
    <source>
        <dbReference type="Proteomes" id="UP000308199"/>
    </source>
</evidence>
<feature type="transmembrane region" description="Helical" evidence="3">
    <location>
        <begin position="113"/>
        <end position="134"/>
    </location>
</feature>
<feature type="compositionally biased region" description="Polar residues" evidence="2">
    <location>
        <begin position="160"/>
        <end position="170"/>
    </location>
</feature>
<reference evidence="4 5" key="1">
    <citation type="submission" date="2019-02" db="EMBL/GenBank/DDBJ databases">
        <title>Genome sequencing of the rare red list fungi Phellinidium pouzarii.</title>
        <authorList>
            <person name="Buettner E."/>
            <person name="Kellner H."/>
        </authorList>
    </citation>
    <scope>NUCLEOTIDE SEQUENCE [LARGE SCALE GENOMIC DNA]</scope>
    <source>
        <strain evidence="4 5">DSM 108285</strain>
    </source>
</reference>
<keyword evidence="5" id="KW-1185">Reference proteome</keyword>
<feature type="repeat" description="WD" evidence="1">
    <location>
        <begin position="240"/>
        <end position="271"/>
    </location>
</feature>
<dbReference type="EMBL" id="SGPK01000578">
    <property type="protein sequence ID" value="THH01683.1"/>
    <property type="molecule type" value="Genomic_DNA"/>
</dbReference>
<feature type="compositionally biased region" description="Basic and acidic residues" evidence="2">
    <location>
        <begin position="143"/>
        <end position="155"/>
    </location>
</feature>
<evidence type="ECO:0000256" key="2">
    <source>
        <dbReference type="SAM" id="MobiDB-lite"/>
    </source>
</evidence>
<gene>
    <name evidence="4" type="ORF">EW145_g6868</name>
</gene>
<dbReference type="SUPFAM" id="SSF82171">
    <property type="entry name" value="DPP6 N-terminal domain-like"/>
    <property type="match status" value="1"/>
</dbReference>
<keyword evidence="3" id="KW-0472">Membrane</keyword>
<keyword evidence="1" id="KW-0853">WD repeat</keyword>
<dbReference type="Pfam" id="PF00400">
    <property type="entry name" value="WD40"/>
    <property type="match status" value="2"/>
</dbReference>
<evidence type="ECO:0000256" key="3">
    <source>
        <dbReference type="SAM" id="Phobius"/>
    </source>
</evidence>
<protein>
    <submittedName>
        <fullName evidence="4">Uncharacterized protein</fullName>
    </submittedName>
</protein>
<sequence>MSLRKLAEFVHSFDIAIMDFDYNDENGSTTLKKFHTELRVLTGALEYFGADEEVEYLDRFVSAKTSSLKSDLVVICEAMRRFVDTAITAALATTWSTAVFSNPKRSLPWYIQFWIRPGYLVFLIASIMTFVGWAGKAVQKHQEEGRTEENVHEKAPQPLAFSTRNAQGRTQSDDPRYNNKLKRLALSLHGTMGQSAVHLPFSPDGSWLVVCDKYDCRVYDVVSFKYRQPVGHKFKKAKQVEWSPDGKHLLTRVGDSDVRVWTINENNIFRHARDAELGNVENVTDIRWRNCNEFLAIADRSIFFRVNVFSGEVKKYKIEEDNKLLKLQRLMDEGIKGTDNQKSSNAIPEKYASGTILRDVVGLSFRWCQSDPSDMERDMVVGYTNKPPEIWTVDVNSGLVSLVHELEGQSGKMHDDEAKWGNVFFIGPSKNVIACE</sequence>
<proteinExistence type="predicted"/>
<keyword evidence="3" id="KW-1133">Transmembrane helix</keyword>
<dbReference type="Gene3D" id="2.130.10.10">
    <property type="entry name" value="YVTN repeat-like/Quinoprotein amine dehydrogenase"/>
    <property type="match status" value="1"/>
</dbReference>
<feature type="region of interest" description="Disordered" evidence="2">
    <location>
        <begin position="143"/>
        <end position="176"/>
    </location>
</feature>
<evidence type="ECO:0000313" key="4">
    <source>
        <dbReference type="EMBL" id="THH01683.1"/>
    </source>
</evidence>
<dbReference type="AlphaFoldDB" id="A0A4V3XBE8"/>
<accession>A0A4V3XBE8</accession>
<dbReference type="InterPro" id="IPR015943">
    <property type="entry name" value="WD40/YVTN_repeat-like_dom_sf"/>
</dbReference>
<dbReference type="OrthoDB" id="972532at2759"/>
<organism evidence="4 5">
    <name type="scientific">Phellinidium pouzarii</name>
    <dbReference type="NCBI Taxonomy" id="167371"/>
    <lineage>
        <taxon>Eukaryota</taxon>
        <taxon>Fungi</taxon>
        <taxon>Dikarya</taxon>
        <taxon>Basidiomycota</taxon>
        <taxon>Agaricomycotina</taxon>
        <taxon>Agaricomycetes</taxon>
        <taxon>Hymenochaetales</taxon>
        <taxon>Hymenochaetaceae</taxon>
        <taxon>Phellinidium</taxon>
    </lineage>
</organism>
<dbReference type="InterPro" id="IPR001680">
    <property type="entry name" value="WD40_rpt"/>
</dbReference>
<name>A0A4V3XBE8_9AGAM</name>
<dbReference type="Proteomes" id="UP000308199">
    <property type="component" value="Unassembled WGS sequence"/>
</dbReference>
<comment type="caution">
    <text evidence="4">The sequence shown here is derived from an EMBL/GenBank/DDBJ whole genome shotgun (WGS) entry which is preliminary data.</text>
</comment>
<dbReference type="PROSITE" id="PS50082">
    <property type="entry name" value="WD_REPEATS_2"/>
    <property type="match status" value="1"/>
</dbReference>
<keyword evidence="3" id="KW-0812">Transmembrane</keyword>